<evidence type="ECO:0000256" key="7">
    <source>
        <dbReference type="ARBA" id="ARBA00023065"/>
    </source>
</evidence>
<dbReference type="Pfam" id="PF00430">
    <property type="entry name" value="ATP-synt_B"/>
    <property type="match status" value="1"/>
</dbReference>
<evidence type="ECO:0000256" key="15">
    <source>
        <dbReference type="SAM" id="Phobius"/>
    </source>
</evidence>
<comment type="subcellular location">
    <subcellularLocation>
        <location evidence="12">Endomembrane system</location>
        <topology evidence="12">Single-pass membrane protein</topology>
    </subcellularLocation>
</comment>
<proteinExistence type="inferred from homology"/>
<reference evidence="16 17" key="1">
    <citation type="submission" date="2020-11" db="EMBL/GenBank/DDBJ databases">
        <authorList>
            <person name="Peeters C."/>
        </authorList>
    </citation>
    <scope>NUCLEOTIDE SEQUENCE [LARGE SCALE GENOMIC DNA]</scope>
    <source>
        <strain evidence="16 17">LMG 8286</strain>
    </source>
</reference>
<evidence type="ECO:0000256" key="10">
    <source>
        <dbReference type="ARBA" id="ARBA00025198"/>
    </source>
</evidence>
<sequence>MLEINPSLVILTAVVFLGLIAILNPMLYKPMLKFIDERNASIKNDEESASKNVSDLSVYQAEAESIIQNARNEANKIRQEALNAAKGVALKEVEAKRSALEADYNAFLSTLNAQKDELKASLSSKLPELKSVLNDKLVRI</sequence>
<dbReference type="InterPro" id="IPR050059">
    <property type="entry name" value="ATP_synthase_B_chain"/>
</dbReference>
<keyword evidence="9" id="KW-0066">ATP synthesis</keyword>
<evidence type="ECO:0000256" key="3">
    <source>
        <dbReference type="ARBA" id="ARBA00022547"/>
    </source>
</evidence>
<evidence type="ECO:0000256" key="9">
    <source>
        <dbReference type="ARBA" id="ARBA00023310"/>
    </source>
</evidence>
<evidence type="ECO:0000256" key="5">
    <source>
        <dbReference type="ARBA" id="ARBA00022781"/>
    </source>
</evidence>
<evidence type="ECO:0000256" key="1">
    <source>
        <dbReference type="ARBA" id="ARBA00005513"/>
    </source>
</evidence>
<dbReference type="Gene3D" id="1.20.5.2950">
    <property type="match status" value="1"/>
</dbReference>
<keyword evidence="7 13" id="KW-0406">Ion transport</keyword>
<dbReference type="NCBIfam" id="NF006293">
    <property type="entry name" value="PRK08476.1"/>
    <property type="match status" value="1"/>
</dbReference>
<evidence type="ECO:0000256" key="2">
    <source>
        <dbReference type="ARBA" id="ARBA00022448"/>
    </source>
</evidence>
<dbReference type="Proteomes" id="UP000789359">
    <property type="component" value="Unassembled WGS sequence"/>
</dbReference>
<keyword evidence="8 15" id="KW-0472">Membrane</keyword>
<keyword evidence="14" id="KW-0175">Coiled coil</keyword>
<evidence type="ECO:0000313" key="16">
    <source>
        <dbReference type="EMBL" id="CAD7286369.1"/>
    </source>
</evidence>
<comment type="function">
    <text evidence="10">F(1)F(0) ATP synthase produces ATP from ADP in the presence of a proton or sodium gradient. F-type ATPases consist of two structural domains, F(1) containing the extramembraneous catalytic core and F(0) containing the membrane proton channel, linked together by a central stalk and a peripheral stalk. During catalysis, ATP synthesis in the catalytic domain of F(1) is coupled via a rotary mechanism of the central stalk subunits to proton translocation.</text>
</comment>
<evidence type="ECO:0000256" key="14">
    <source>
        <dbReference type="SAM" id="Coils"/>
    </source>
</evidence>
<feature type="transmembrane region" description="Helical" evidence="15">
    <location>
        <begin position="6"/>
        <end position="28"/>
    </location>
</feature>
<evidence type="ECO:0000256" key="11">
    <source>
        <dbReference type="ARBA" id="ARBA00025614"/>
    </source>
</evidence>
<name>A0ABM8Q0R5_9BACT</name>
<dbReference type="InterPro" id="IPR002146">
    <property type="entry name" value="ATP_synth_b/b'su_bac/chlpt"/>
</dbReference>
<evidence type="ECO:0000313" key="17">
    <source>
        <dbReference type="Proteomes" id="UP000789359"/>
    </source>
</evidence>
<comment type="function">
    <text evidence="11">Component of the F(0) channel, it forms part of the peripheral stalk, linking F(1) to F(0). The b'-subunit is a diverged and duplicated form of b found in plants and photosynthetic bacteria.</text>
</comment>
<comment type="similarity">
    <text evidence="1 13">Belongs to the ATPase B chain family.</text>
</comment>
<keyword evidence="5 13" id="KW-0375">Hydrogen ion transport</keyword>
<dbReference type="EMBL" id="CAJHOE010000001">
    <property type="protein sequence ID" value="CAD7286369.1"/>
    <property type="molecule type" value="Genomic_DNA"/>
</dbReference>
<evidence type="ECO:0000256" key="12">
    <source>
        <dbReference type="ARBA" id="ARBA00037847"/>
    </source>
</evidence>
<keyword evidence="6 15" id="KW-1133">Transmembrane helix</keyword>
<organism evidence="16 17">
    <name type="scientific">Campylobacter suis</name>
    <dbReference type="NCBI Taxonomy" id="2790657"/>
    <lineage>
        <taxon>Bacteria</taxon>
        <taxon>Pseudomonadati</taxon>
        <taxon>Campylobacterota</taxon>
        <taxon>Epsilonproteobacteria</taxon>
        <taxon>Campylobacterales</taxon>
        <taxon>Campylobacteraceae</taxon>
        <taxon>Campylobacter</taxon>
    </lineage>
</organism>
<protein>
    <submittedName>
        <fullName evidence="16">ATP synthase subunit b</fullName>
    </submittedName>
</protein>
<gene>
    <name evidence="16" type="primary">atpG_2</name>
    <name evidence="16" type="ORF">LMG8286_00200</name>
</gene>
<evidence type="ECO:0000256" key="13">
    <source>
        <dbReference type="RuleBase" id="RU003848"/>
    </source>
</evidence>
<accession>A0ABM8Q0R5</accession>
<keyword evidence="17" id="KW-1185">Reference proteome</keyword>
<dbReference type="PANTHER" id="PTHR33445:SF2">
    <property type="entry name" value="ATP SYNTHASE SUBUNIT B', CHLOROPLASTIC"/>
    <property type="match status" value="1"/>
</dbReference>
<evidence type="ECO:0000256" key="6">
    <source>
        <dbReference type="ARBA" id="ARBA00022989"/>
    </source>
</evidence>
<keyword evidence="2 13" id="KW-0813">Transport</keyword>
<dbReference type="PANTHER" id="PTHR33445">
    <property type="entry name" value="ATP SYNTHASE SUBUNIT B', CHLOROPLASTIC"/>
    <property type="match status" value="1"/>
</dbReference>
<dbReference type="CDD" id="cd06503">
    <property type="entry name" value="ATP-synt_Fo_b"/>
    <property type="match status" value="1"/>
</dbReference>
<comment type="caution">
    <text evidence="16">The sequence shown here is derived from an EMBL/GenBank/DDBJ whole genome shotgun (WGS) entry which is preliminary data.</text>
</comment>
<keyword evidence="4 13" id="KW-0812">Transmembrane</keyword>
<keyword evidence="3 13" id="KW-0138">CF(0)</keyword>
<evidence type="ECO:0000256" key="4">
    <source>
        <dbReference type="ARBA" id="ARBA00022692"/>
    </source>
</evidence>
<feature type="coiled-coil region" evidence="14">
    <location>
        <begin position="60"/>
        <end position="110"/>
    </location>
</feature>
<evidence type="ECO:0000256" key="8">
    <source>
        <dbReference type="ARBA" id="ARBA00023136"/>
    </source>
</evidence>
<dbReference type="RefSeq" id="WP_230056007.1">
    <property type="nucleotide sequence ID" value="NZ_CAJHOE010000001.1"/>
</dbReference>